<dbReference type="GO" id="GO:0003735">
    <property type="term" value="F:structural constituent of ribosome"/>
    <property type="evidence" value="ECO:0007669"/>
    <property type="project" value="InterPro"/>
</dbReference>
<dbReference type="InterPro" id="IPR023591">
    <property type="entry name" value="Ribosomal_uS2_flav_dom_sf"/>
</dbReference>
<dbReference type="HAMAP" id="MF_00291_B">
    <property type="entry name" value="Ribosomal_uS2_B"/>
    <property type="match status" value="1"/>
</dbReference>
<reference evidence="8 9" key="1">
    <citation type="journal article" date="2008" name="J. Bacteriol.">
        <title>'Candidatus Cloacamonas acidaminovorans': genome sequence reconstruction provides a first glimpse of a new bacterial division.</title>
        <authorList>
            <person name="Pelletier E."/>
            <person name="Kreimeyer A."/>
            <person name="Bocs S."/>
            <person name="Rouy Z."/>
            <person name="Gyapay G."/>
            <person name="Chouari R."/>
            <person name="Riviere D."/>
            <person name="Ganesan A."/>
            <person name="Daegelen P."/>
            <person name="Sghir A."/>
            <person name="Cohen G.N."/>
            <person name="Medigue C."/>
            <person name="Weissenbach J."/>
            <person name="Le Paslier D."/>
        </authorList>
    </citation>
    <scope>NUCLEOTIDE SEQUENCE [LARGE SCALE GENOMIC DNA]</scope>
    <source>
        <strain evidence="9">Evry</strain>
    </source>
</reference>
<name>B0VJN1_CLOAI</name>
<dbReference type="HOGENOM" id="CLU_040318_2_3_0"/>
<evidence type="ECO:0000256" key="7">
    <source>
        <dbReference type="SAM" id="MobiDB-lite"/>
    </source>
</evidence>
<evidence type="ECO:0000313" key="8">
    <source>
        <dbReference type="EMBL" id="CAO81716.1"/>
    </source>
</evidence>
<dbReference type="PANTHER" id="PTHR12534:SF0">
    <property type="entry name" value="SMALL RIBOSOMAL SUBUNIT PROTEIN US2M"/>
    <property type="match status" value="1"/>
</dbReference>
<gene>
    <name evidence="5 8" type="primary">rpsB</name>
    <name evidence="8" type="ordered locus">CLOAM1890</name>
</gene>
<dbReference type="Pfam" id="PF00318">
    <property type="entry name" value="Ribosomal_S2"/>
    <property type="match status" value="1"/>
</dbReference>
<evidence type="ECO:0000256" key="6">
    <source>
        <dbReference type="RuleBase" id="RU003631"/>
    </source>
</evidence>
<dbReference type="eggNOG" id="COG0052">
    <property type="taxonomic scope" value="Bacteria"/>
</dbReference>
<dbReference type="GO" id="GO:0006412">
    <property type="term" value="P:translation"/>
    <property type="evidence" value="ECO:0007669"/>
    <property type="project" value="UniProtKB-UniRule"/>
</dbReference>
<evidence type="ECO:0000256" key="2">
    <source>
        <dbReference type="ARBA" id="ARBA00022980"/>
    </source>
</evidence>
<dbReference type="InterPro" id="IPR018130">
    <property type="entry name" value="Ribosomal_uS2_CS"/>
</dbReference>
<dbReference type="GO" id="GO:0022627">
    <property type="term" value="C:cytosolic small ribosomal subunit"/>
    <property type="evidence" value="ECO:0007669"/>
    <property type="project" value="TreeGrafter"/>
</dbReference>
<organism evidence="8 9">
    <name type="scientific">Cloacimonas acidaminovorans (strain Evry)</name>
    <dbReference type="NCBI Taxonomy" id="459349"/>
    <lineage>
        <taxon>Bacteria</taxon>
        <taxon>Pseudomonadati</taxon>
        <taxon>Candidatus Cloacimonadota</taxon>
        <taxon>Candidatus Cloacimonadia</taxon>
        <taxon>Candidatus Cloacimonadales</taxon>
        <taxon>Candidatus Cloacimonadaceae</taxon>
        <taxon>Candidatus Cloacimonas</taxon>
    </lineage>
</organism>
<comment type="similarity">
    <text evidence="1 5 6">Belongs to the universal ribosomal protein uS2 family.</text>
</comment>
<feature type="region of interest" description="Disordered" evidence="7">
    <location>
        <begin position="244"/>
        <end position="263"/>
    </location>
</feature>
<keyword evidence="9" id="KW-1185">Reference proteome</keyword>
<evidence type="ECO:0000256" key="1">
    <source>
        <dbReference type="ARBA" id="ARBA00006242"/>
    </source>
</evidence>
<dbReference type="NCBIfam" id="TIGR01011">
    <property type="entry name" value="rpsB_bact"/>
    <property type="match status" value="1"/>
</dbReference>
<dbReference type="STRING" id="459349.CLOAM1890"/>
<evidence type="ECO:0000256" key="4">
    <source>
        <dbReference type="ARBA" id="ARBA00035256"/>
    </source>
</evidence>
<dbReference type="PROSITE" id="PS00962">
    <property type="entry name" value="RIBOSOMAL_S2_1"/>
    <property type="match status" value="1"/>
</dbReference>
<dbReference type="KEGG" id="caci:CLOAM1890"/>
<dbReference type="Proteomes" id="UP000002019">
    <property type="component" value="Chromosome"/>
</dbReference>
<dbReference type="PRINTS" id="PR00395">
    <property type="entry name" value="RIBOSOMALS2"/>
</dbReference>
<keyword evidence="2 5" id="KW-0689">Ribosomal protein</keyword>
<proteinExistence type="inferred from homology"/>
<dbReference type="SUPFAM" id="SSF52313">
    <property type="entry name" value="Ribosomal protein S2"/>
    <property type="match status" value="1"/>
</dbReference>
<accession>B0VJN1</accession>
<dbReference type="InterPro" id="IPR001865">
    <property type="entry name" value="Ribosomal_uS2"/>
</dbReference>
<protein>
    <recommendedName>
        <fullName evidence="4 5">Small ribosomal subunit protein uS2</fullName>
    </recommendedName>
</protein>
<dbReference type="EMBL" id="CU466930">
    <property type="protein sequence ID" value="CAO81716.1"/>
    <property type="molecule type" value="Genomic_DNA"/>
</dbReference>
<dbReference type="Gene3D" id="3.40.50.10490">
    <property type="entry name" value="Glucose-6-phosphate isomerase like protein, domain 1"/>
    <property type="match status" value="1"/>
</dbReference>
<evidence type="ECO:0000313" key="9">
    <source>
        <dbReference type="Proteomes" id="UP000002019"/>
    </source>
</evidence>
<dbReference type="Gene3D" id="1.10.287.610">
    <property type="entry name" value="Helix hairpin bin"/>
    <property type="match status" value="1"/>
</dbReference>
<dbReference type="PROSITE" id="PS00963">
    <property type="entry name" value="RIBOSOMAL_S2_2"/>
    <property type="match status" value="1"/>
</dbReference>
<dbReference type="AlphaFoldDB" id="B0VJN1"/>
<dbReference type="CDD" id="cd01425">
    <property type="entry name" value="RPS2"/>
    <property type="match status" value="1"/>
</dbReference>
<keyword evidence="3 5" id="KW-0687">Ribonucleoprotein</keyword>
<sequence>MLTPSGRDLKTVFQEKRMSVVTMKQLLEAGVHFGHQTFKWNPKMKKYIFIKRNGIHIIDLKQTVDAINEAYQFMKEVASKGEYILFVGTKKQAQAAIKEAAEKAGVFYVNQRWYGGMLTNMATIRQSIEKMKYYEEIVADGTINGYTKLEQQKMKRMHDKIEFSLGGIREMDALPGCVFIVDTEYEKIAVHEARILNIPIVAMVDTNCDPDLIDYVIPSNDDATRAIHLISDIMANAVIEGKGLATEGESTEEETTETTAAEETEDFEAELAAAEEKVEFDVPELAETEQ</sequence>
<dbReference type="PANTHER" id="PTHR12534">
    <property type="entry name" value="30S RIBOSOMAL PROTEIN S2 PROKARYOTIC AND ORGANELLAR"/>
    <property type="match status" value="1"/>
</dbReference>
<feature type="compositionally biased region" description="Acidic residues" evidence="7">
    <location>
        <begin position="249"/>
        <end position="263"/>
    </location>
</feature>
<evidence type="ECO:0000256" key="3">
    <source>
        <dbReference type="ARBA" id="ARBA00023274"/>
    </source>
</evidence>
<evidence type="ECO:0000256" key="5">
    <source>
        <dbReference type="HAMAP-Rule" id="MF_00291"/>
    </source>
</evidence>
<dbReference type="InterPro" id="IPR005706">
    <property type="entry name" value="Ribosomal_uS2_bac/mit/plastid"/>
</dbReference>